<evidence type="ECO:0000259" key="12">
    <source>
        <dbReference type="PROSITE" id="PS51760"/>
    </source>
</evidence>
<dbReference type="EC" id="3.2.1.8" evidence="11"/>
<evidence type="ECO:0000313" key="14">
    <source>
        <dbReference type="Proteomes" id="UP001586593"/>
    </source>
</evidence>
<dbReference type="PRINTS" id="PR00134">
    <property type="entry name" value="GLHYDRLASE10"/>
</dbReference>
<evidence type="ECO:0000256" key="4">
    <source>
        <dbReference type="ARBA" id="ARBA00007495"/>
    </source>
</evidence>
<dbReference type="InterPro" id="IPR044846">
    <property type="entry name" value="GH10"/>
</dbReference>
<keyword evidence="9 11" id="KW-0326">Glycosidase</keyword>
<keyword evidence="7 11" id="KW-0378">Hydrolase</keyword>
<evidence type="ECO:0000256" key="2">
    <source>
        <dbReference type="ARBA" id="ARBA00004613"/>
    </source>
</evidence>
<proteinExistence type="inferred from homology"/>
<dbReference type="Pfam" id="PF00331">
    <property type="entry name" value="Glyco_hydro_10"/>
    <property type="match status" value="1"/>
</dbReference>
<comment type="similarity">
    <text evidence="4 11">Belongs to the glycosyl hydrolase 10 (cellulase F) family.</text>
</comment>
<keyword evidence="8 11" id="KW-0119">Carbohydrate metabolism</keyword>
<evidence type="ECO:0000256" key="1">
    <source>
        <dbReference type="ARBA" id="ARBA00000681"/>
    </source>
</evidence>
<evidence type="ECO:0000256" key="7">
    <source>
        <dbReference type="ARBA" id="ARBA00022801"/>
    </source>
</evidence>
<sequence length="227" mass="24698">MSSMKVSTPYSPGRRPHCRRAEDRRLLTLINSYRQIALNEDGTYRDNVFLRVIGESYIPIAFRIAAAADPNAKLFYNDYNLEYGANSSKTLGALRIAKLVQSWGVKIDGVGFQGHLVVEPTGTQSIPTPGRDVLEGSLRAFADLGLDVAYTEVDIRMNTPSTPQKLQAQADAYARVAASCLAVPRCVGITIWVSSSFISVVVAHAVRITISRSGHTVVPLDLTGGLF</sequence>
<dbReference type="InterPro" id="IPR017853">
    <property type="entry name" value="GH"/>
</dbReference>
<feature type="domain" description="GH10" evidence="12">
    <location>
        <begin position="1"/>
        <end position="227"/>
    </location>
</feature>
<name>A0ABR3XUJ0_9PEZI</name>
<organism evidence="13 14">
    <name type="scientific">Phialemonium thermophilum</name>
    <dbReference type="NCBI Taxonomy" id="223376"/>
    <lineage>
        <taxon>Eukaryota</taxon>
        <taxon>Fungi</taxon>
        <taxon>Dikarya</taxon>
        <taxon>Ascomycota</taxon>
        <taxon>Pezizomycotina</taxon>
        <taxon>Sordariomycetes</taxon>
        <taxon>Sordariomycetidae</taxon>
        <taxon>Cephalothecales</taxon>
        <taxon>Cephalothecaceae</taxon>
        <taxon>Phialemonium</taxon>
    </lineage>
</organism>
<dbReference type="InterPro" id="IPR001000">
    <property type="entry name" value="GH10_dom"/>
</dbReference>
<comment type="pathway">
    <text evidence="3">Glycan degradation; xylan degradation.</text>
</comment>
<gene>
    <name evidence="13" type="ORF">VTK73DRAFT_6845</name>
</gene>
<comment type="caution">
    <text evidence="13">The sequence shown here is derived from an EMBL/GenBank/DDBJ whole genome shotgun (WGS) entry which is preliminary data.</text>
</comment>
<keyword evidence="10 11" id="KW-0624">Polysaccharide degradation</keyword>
<comment type="catalytic activity">
    <reaction evidence="1 11">
        <text>Endohydrolysis of (1-&gt;4)-beta-D-xylosidic linkages in xylans.</text>
        <dbReference type="EC" id="3.2.1.8"/>
    </reaction>
</comment>
<evidence type="ECO:0000256" key="9">
    <source>
        <dbReference type="ARBA" id="ARBA00023295"/>
    </source>
</evidence>
<comment type="subcellular location">
    <subcellularLocation>
        <location evidence="2">Secreted</location>
    </subcellularLocation>
</comment>
<dbReference type="SMART" id="SM00633">
    <property type="entry name" value="Glyco_10"/>
    <property type="match status" value="1"/>
</dbReference>
<protein>
    <recommendedName>
        <fullName evidence="11">Beta-xylanase</fullName>
        <ecNumber evidence="11">3.2.1.8</ecNumber>
    </recommendedName>
</protein>
<dbReference type="Gene3D" id="3.20.20.80">
    <property type="entry name" value="Glycosidases"/>
    <property type="match status" value="1"/>
</dbReference>
<dbReference type="EMBL" id="JAZHXJ010000040">
    <property type="protein sequence ID" value="KAL1879670.1"/>
    <property type="molecule type" value="Genomic_DNA"/>
</dbReference>
<accession>A0ABR3XUJ0</accession>
<evidence type="ECO:0000256" key="10">
    <source>
        <dbReference type="ARBA" id="ARBA00023326"/>
    </source>
</evidence>
<evidence type="ECO:0000313" key="13">
    <source>
        <dbReference type="EMBL" id="KAL1879670.1"/>
    </source>
</evidence>
<dbReference type="Proteomes" id="UP001586593">
    <property type="component" value="Unassembled WGS sequence"/>
</dbReference>
<reference evidence="13 14" key="1">
    <citation type="journal article" date="2024" name="Commun. Biol.">
        <title>Comparative genomic analysis of thermophilic fungi reveals convergent evolutionary adaptations and gene losses.</title>
        <authorList>
            <person name="Steindorff A.S."/>
            <person name="Aguilar-Pontes M.V."/>
            <person name="Robinson A.J."/>
            <person name="Andreopoulos B."/>
            <person name="LaButti K."/>
            <person name="Kuo A."/>
            <person name="Mondo S."/>
            <person name="Riley R."/>
            <person name="Otillar R."/>
            <person name="Haridas S."/>
            <person name="Lipzen A."/>
            <person name="Grimwood J."/>
            <person name="Schmutz J."/>
            <person name="Clum A."/>
            <person name="Reid I.D."/>
            <person name="Moisan M.C."/>
            <person name="Butler G."/>
            <person name="Nguyen T.T.M."/>
            <person name="Dewar K."/>
            <person name="Conant G."/>
            <person name="Drula E."/>
            <person name="Henrissat B."/>
            <person name="Hansel C."/>
            <person name="Singer S."/>
            <person name="Hutchinson M.I."/>
            <person name="de Vries R.P."/>
            <person name="Natvig D.O."/>
            <person name="Powell A.J."/>
            <person name="Tsang A."/>
            <person name="Grigoriev I.V."/>
        </authorList>
    </citation>
    <scope>NUCLEOTIDE SEQUENCE [LARGE SCALE GENOMIC DNA]</scope>
    <source>
        <strain evidence="13 14">ATCC 24622</strain>
    </source>
</reference>
<keyword evidence="6" id="KW-0858">Xylan degradation</keyword>
<keyword evidence="5" id="KW-0964">Secreted</keyword>
<dbReference type="PANTHER" id="PTHR31490:SF35">
    <property type="entry name" value="ENDO-1,4-BETA-XYLANASE"/>
    <property type="match status" value="1"/>
</dbReference>
<evidence type="ECO:0000256" key="8">
    <source>
        <dbReference type="ARBA" id="ARBA00023277"/>
    </source>
</evidence>
<evidence type="ECO:0000256" key="3">
    <source>
        <dbReference type="ARBA" id="ARBA00004851"/>
    </source>
</evidence>
<keyword evidence="14" id="KW-1185">Reference proteome</keyword>
<evidence type="ECO:0000256" key="11">
    <source>
        <dbReference type="RuleBase" id="RU361174"/>
    </source>
</evidence>
<dbReference type="PANTHER" id="PTHR31490">
    <property type="entry name" value="GLYCOSYL HYDROLASE"/>
    <property type="match status" value="1"/>
</dbReference>
<evidence type="ECO:0000256" key="5">
    <source>
        <dbReference type="ARBA" id="ARBA00022525"/>
    </source>
</evidence>
<dbReference type="SUPFAM" id="SSF51445">
    <property type="entry name" value="(Trans)glycosidases"/>
    <property type="match status" value="1"/>
</dbReference>
<evidence type="ECO:0000256" key="6">
    <source>
        <dbReference type="ARBA" id="ARBA00022651"/>
    </source>
</evidence>
<dbReference type="PROSITE" id="PS51760">
    <property type="entry name" value="GH10_2"/>
    <property type="match status" value="1"/>
</dbReference>